<gene>
    <name evidence="2" type="ORF">MNBD_GAMMA13-495</name>
</gene>
<keyword evidence="1" id="KW-1133">Transmembrane helix</keyword>
<keyword evidence="1" id="KW-0472">Membrane</keyword>
<name>A0A3B0YD66_9ZZZZ</name>
<evidence type="ECO:0000313" key="2">
    <source>
        <dbReference type="EMBL" id="VAW77391.1"/>
    </source>
</evidence>
<dbReference type="EMBL" id="UOFK01000117">
    <property type="protein sequence ID" value="VAW77391.1"/>
    <property type="molecule type" value="Genomic_DNA"/>
</dbReference>
<dbReference type="AlphaFoldDB" id="A0A3B0YD66"/>
<organism evidence="2">
    <name type="scientific">hydrothermal vent metagenome</name>
    <dbReference type="NCBI Taxonomy" id="652676"/>
    <lineage>
        <taxon>unclassified sequences</taxon>
        <taxon>metagenomes</taxon>
        <taxon>ecological metagenomes</taxon>
    </lineage>
</organism>
<keyword evidence="1" id="KW-0812">Transmembrane</keyword>
<protein>
    <submittedName>
        <fullName evidence="2">Uncharacterized protein</fullName>
    </submittedName>
</protein>
<sequence>MGTRFSKAMLVGMAFSAVMIFLVTRMDGIPRPVFPLYGLLLIALLGSSRLLVRWSKDHGIYTGESKRLLIVGVGKAVEMLVRDLLRSREECYRPVGFDEWR</sequence>
<accession>A0A3B0YD66</accession>
<evidence type="ECO:0000256" key="1">
    <source>
        <dbReference type="SAM" id="Phobius"/>
    </source>
</evidence>
<feature type="transmembrane region" description="Helical" evidence="1">
    <location>
        <begin position="7"/>
        <end position="26"/>
    </location>
</feature>
<feature type="transmembrane region" description="Helical" evidence="1">
    <location>
        <begin position="32"/>
        <end position="52"/>
    </location>
</feature>
<reference evidence="2" key="1">
    <citation type="submission" date="2018-06" db="EMBL/GenBank/DDBJ databases">
        <authorList>
            <person name="Zhirakovskaya E."/>
        </authorList>
    </citation>
    <scope>NUCLEOTIDE SEQUENCE</scope>
</reference>
<proteinExistence type="predicted"/>